<dbReference type="Gene3D" id="2.130.10.10">
    <property type="entry name" value="YVTN repeat-like/Quinoprotein amine dehydrogenase"/>
    <property type="match status" value="1"/>
</dbReference>
<dbReference type="EMBL" id="GECZ01021188">
    <property type="protein sequence ID" value="JAS48581.1"/>
    <property type="molecule type" value="Transcribed_RNA"/>
</dbReference>
<dbReference type="PANTHER" id="PTHR19857:SF8">
    <property type="entry name" value="ANGIO-ASSOCIATED MIGRATORY CELL PROTEIN"/>
    <property type="match status" value="1"/>
</dbReference>
<keyword evidence="2" id="KW-0677">Repeat</keyword>
<dbReference type="PROSITE" id="PS50082">
    <property type="entry name" value="WD_REPEATS_2"/>
    <property type="match status" value="4"/>
</dbReference>
<dbReference type="PANTHER" id="PTHR19857">
    <property type="entry name" value="MITOCHONDRIAL DIVISION PROTEIN 1-RELATED"/>
    <property type="match status" value="1"/>
</dbReference>
<dbReference type="InterPro" id="IPR001680">
    <property type="entry name" value="WD40_rpt"/>
</dbReference>
<dbReference type="AlphaFoldDB" id="A0A1B6FEG0"/>
<evidence type="ECO:0000256" key="3">
    <source>
        <dbReference type="PROSITE-ProRule" id="PRU00221"/>
    </source>
</evidence>
<feature type="repeat" description="WD" evidence="3">
    <location>
        <begin position="114"/>
        <end position="155"/>
    </location>
</feature>
<dbReference type="InterPro" id="IPR051179">
    <property type="entry name" value="WD_repeat_multifunction"/>
</dbReference>
<proteinExistence type="predicted"/>
<sequence>MDDNDGDMGEDLMPVLSDDESVELFEDDIEEIIVPQNLDGLAQNDSDEDEDLTVEIASPSSPVKDDSEFVFKKHTGPVFCCALDPINGNLAVTGGEDEKAYVWVTQTGEVVFECEGHKDSVTMVGFSHDGKYLATGDMTGYIKVWKVATRSCIMVQVGSDMTWMQWHHGTRALLYGQANGDVYMWKVGSNQEDSDSQFKLFVGYNTSTDCAVVMPDGRRMAVGYSDGGLKIYDLKSSQVLGTVTAGQAHSAAVSCVDTHSDNNIIATGGGDGKVTLFKTQPIKVLWSFDCCAEDDINAFVEAIVFSKDPNLPLLAVGTLNGRLHILDFSRQVIRHRCSQEAGICRIVWDRHSSVVFVGGLDGVIRLYDARSGKLQSQLRGHKECLLDMFLSKDGNTLISASDDATSRIFAVSQPER</sequence>
<evidence type="ECO:0000256" key="2">
    <source>
        <dbReference type="ARBA" id="ARBA00022737"/>
    </source>
</evidence>
<reference evidence="4" key="1">
    <citation type="submission" date="2015-11" db="EMBL/GenBank/DDBJ databases">
        <title>De novo transcriptome assembly of four potential Pierce s Disease insect vectors from Arizona vineyards.</title>
        <authorList>
            <person name="Tassone E.E."/>
        </authorList>
    </citation>
    <scope>NUCLEOTIDE SEQUENCE</scope>
</reference>
<dbReference type="PROSITE" id="PS50294">
    <property type="entry name" value="WD_REPEATS_REGION"/>
    <property type="match status" value="2"/>
</dbReference>
<dbReference type="InterPro" id="IPR015943">
    <property type="entry name" value="WD40/YVTN_repeat-like_dom_sf"/>
</dbReference>
<dbReference type="InterPro" id="IPR036322">
    <property type="entry name" value="WD40_repeat_dom_sf"/>
</dbReference>
<protein>
    <submittedName>
        <fullName evidence="4">Uncharacterized protein</fullName>
    </submittedName>
</protein>
<evidence type="ECO:0000313" key="4">
    <source>
        <dbReference type="EMBL" id="JAS48581.1"/>
    </source>
</evidence>
<evidence type="ECO:0000256" key="1">
    <source>
        <dbReference type="ARBA" id="ARBA00022574"/>
    </source>
</evidence>
<organism evidence="4">
    <name type="scientific">Cuerna arida</name>
    <dbReference type="NCBI Taxonomy" id="1464854"/>
    <lineage>
        <taxon>Eukaryota</taxon>
        <taxon>Metazoa</taxon>
        <taxon>Ecdysozoa</taxon>
        <taxon>Arthropoda</taxon>
        <taxon>Hexapoda</taxon>
        <taxon>Insecta</taxon>
        <taxon>Pterygota</taxon>
        <taxon>Neoptera</taxon>
        <taxon>Paraneoptera</taxon>
        <taxon>Hemiptera</taxon>
        <taxon>Auchenorrhyncha</taxon>
        <taxon>Membracoidea</taxon>
        <taxon>Cicadellidae</taxon>
        <taxon>Cicadellinae</taxon>
        <taxon>Proconiini</taxon>
        <taxon>Cuerna</taxon>
    </lineage>
</organism>
<gene>
    <name evidence="4" type="ORF">g.9250</name>
</gene>
<feature type="repeat" description="WD" evidence="3">
    <location>
        <begin position="246"/>
        <end position="278"/>
    </location>
</feature>
<dbReference type="SUPFAM" id="SSF50978">
    <property type="entry name" value="WD40 repeat-like"/>
    <property type="match status" value="1"/>
</dbReference>
<keyword evidence="1 3" id="KW-0853">WD repeat</keyword>
<feature type="repeat" description="WD" evidence="3">
    <location>
        <begin position="378"/>
        <end position="416"/>
    </location>
</feature>
<feature type="repeat" description="WD" evidence="3">
    <location>
        <begin position="71"/>
        <end position="113"/>
    </location>
</feature>
<accession>A0A1B6FEG0</accession>
<name>A0A1B6FEG0_9HEMI</name>
<dbReference type="CDD" id="cd00200">
    <property type="entry name" value="WD40"/>
    <property type="match status" value="1"/>
</dbReference>
<dbReference type="Pfam" id="PF00400">
    <property type="entry name" value="WD40"/>
    <property type="match status" value="5"/>
</dbReference>
<dbReference type="SMART" id="SM00320">
    <property type="entry name" value="WD40"/>
    <property type="match status" value="8"/>
</dbReference>